<evidence type="ECO:0000313" key="2">
    <source>
        <dbReference type="EMBL" id="WZJ19949.1"/>
    </source>
</evidence>
<dbReference type="Pfam" id="PF06980">
    <property type="entry name" value="DUF1302"/>
    <property type="match status" value="1"/>
</dbReference>
<dbReference type="RefSeq" id="WP_051295495.1">
    <property type="nucleotide sequence ID" value="NZ_CP151406.1"/>
</dbReference>
<feature type="signal peptide" evidence="1">
    <location>
        <begin position="1"/>
        <end position="35"/>
    </location>
</feature>
<accession>A0ABZ2XEK2</accession>
<name>A0ABZ2XEK2_9RHOO</name>
<dbReference type="Proteomes" id="UP001479520">
    <property type="component" value="Chromosome"/>
</dbReference>
<dbReference type="InterPro" id="IPR010727">
    <property type="entry name" value="DUF1302"/>
</dbReference>
<protein>
    <submittedName>
        <fullName evidence="2">DUF1302 domain-containing protein</fullName>
    </submittedName>
</protein>
<evidence type="ECO:0000313" key="3">
    <source>
        <dbReference type="Proteomes" id="UP001479520"/>
    </source>
</evidence>
<gene>
    <name evidence="2" type="ORF">AADV58_08190</name>
</gene>
<feature type="chain" id="PRO_5047275330" evidence="1">
    <location>
        <begin position="36"/>
        <end position="681"/>
    </location>
</feature>
<proteinExistence type="predicted"/>
<evidence type="ECO:0000256" key="1">
    <source>
        <dbReference type="SAM" id="SignalP"/>
    </source>
</evidence>
<organism evidence="2 3">
    <name type="scientific">Azonexus hydrophilus</name>
    <dbReference type="NCBI Taxonomy" id="418702"/>
    <lineage>
        <taxon>Bacteria</taxon>
        <taxon>Pseudomonadati</taxon>
        <taxon>Pseudomonadota</taxon>
        <taxon>Betaproteobacteria</taxon>
        <taxon>Rhodocyclales</taxon>
        <taxon>Azonexaceae</taxon>
        <taxon>Azonexus</taxon>
    </lineage>
</organism>
<keyword evidence="3" id="KW-1185">Reference proteome</keyword>
<dbReference type="EMBL" id="CP151406">
    <property type="protein sequence ID" value="WZJ19949.1"/>
    <property type="molecule type" value="Genomic_DNA"/>
</dbReference>
<reference evidence="2 3" key="1">
    <citation type="submission" date="2024-04" db="EMBL/GenBank/DDBJ databases">
        <title>Dissimilatory iodate-reducing microorganisms contribute to the enrichment of iodine in groundwater.</title>
        <authorList>
            <person name="Jiang Z."/>
        </authorList>
    </citation>
    <scope>NUCLEOTIDE SEQUENCE [LARGE SCALE GENOMIC DNA]</scope>
    <source>
        <strain evidence="2 3">NCP973</strain>
    </source>
</reference>
<sequence length="681" mass="72458">MRQKTGNSRYPGFRRSTLGAAVAIALAGGSTSVMAFEFQHGELSGSFDTTVSLGALWRMEKPESSLISIANGGTSRDPNSDDGNLRYKRGELVSTVLKATHDLELKYHNFGAFVRGSYFYDPTIRAKDSLTRDARDILGSDAEILDAYVRGNFKVGDRNLNLRLGKQVVSWGESTFIQNGINVLNPVNVSRLRAPGSELKEGFIPTTMAYASQELTDNLSVEVALLTEWKKTKIDPAGSFFSTNDFVSEGGNIAYTGFGRRNDINGNAGVFPSNANAALWAPRSKDRDASNDGQYGIAFRYFSPELNNTEFGFFHANYHSRTPFVSGYRGGISAAGTISNNIGAFEQGVLTAAGVPLAATGNPACTALNIPTFGALHTAGNIGALMGQGLTLDQATNLSALNATNAACAAAAGRAGTYFVEYPEDIKLFGFSFNTALPNGIALQGEYSYRPNQPLQLPSAELLGAALGIGNQLTSTDPVQAASVAYGTEIKGYRRVRMHQVQVTGTKAFGPTFGAEQLVVVGEVGYTRLELPSNIKFAASGCHLPQVGSSASSAFNSTSSGCFATENSWGYRLVGRLDYPNAIGAVTVSPRVAFSHDVDGRSPTFNEGAKALTLGFGFNYRQNWQADIAYTAFFGGKKISGTDTPNAASGALPAGQSASYASHTNPMVDRDFLSISLSYSF</sequence>
<keyword evidence="1" id="KW-0732">Signal</keyword>